<evidence type="ECO:0000256" key="5">
    <source>
        <dbReference type="ARBA" id="ARBA00022825"/>
    </source>
</evidence>
<evidence type="ECO:0000256" key="2">
    <source>
        <dbReference type="ARBA" id="ARBA00022670"/>
    </source>
</evidence>
<evidence type="ECO:0000256" key="8">
    <source>
        <dbReference type="PROSITE-ProRule" id="PRU01032"/>
    </source>
</evidence>
<dbReference type="GeneID" id="41979753"/>
<dbReference type="CDD" id="cd04056">
    <property type="entry name" value="Peptidases_S53"/>
    <property type="match status" value="1"/>
</dbReference>
<dbReference type="GO" id="GO:0005576">
    <property type="term" value="C:extracellular region"/>
    <property type="evidence" value="ECO:0007669"/>
    <property type="project" value="UniProtKB-SubCell"/>
</dbReference>
<evidence type="ECO:0000256" key="10">
    <source>
        <dbReference type="SAM" id="SignalP"/>
    </source>
</evidence>
<dbReference type="PANTHER" id="PTHR14218:SF19">
    <property type="entry name" value="SERINE PROTEASE AORO, PUTATIVE (AFU_ORTHOLOGUE AFUA_6G10250)-RELATED"/>
    <property type="match status" value="1"/>
</dbReference>
<feature type="active site" description="Charge relay system" evidence="8">
    <location>
        <position position="329"/>
    </location>
</feature>
<dbReference type="PROSITE" id="PS51695">
    <property type="entry name" value="SEDOLISIN"/>
    <property type="match status" value="1"/>
</dbReference>
<evidence type="ECO:0000256" key="7">
    <source>
        <dbReference type="ARBA" id="ARBA00023145"/>
    </source>
</evidence>
<dbReference type="CDD" id="cd11377">
    <property type="entry name" value="Pro-peptidase_S53"/>
    <property type="match status" value="1"/>
</dbReference>
<feature type="chain" id="PRO_5021431223" description="Peptidase S53 domain-containing protein" evidence="10">
    <location>
        <begin position="17"/>
        <end position="691"/>
    </location>
</feature>
<feature type="binding site" evidence="8">
    <location>
        <position position="668"/>
    </location>
    <ligand>
        <name>Ca(2+)</name>
        <dbReference type="ChEBI" id="CHEBI:29108"/>
    </ligand>
</feature>
<name>A0A507BI39_9PEZI</name>
<comment type="caution">
    <text evidence="12">The sequence shown here is derived from an EMBL/GenBank/DDBJ whole genome shotgun (WGS) entry which is preliminary data.</text>
</comment>
<keyword evidence="3 8" id="KW-0479">Metal-binding</keyword>
<reference evidence="12 13" key="1">
    <citation type="submission" date="2019-06" db="EMBL/GenBank/DDBJ databases">
        <title>Draft genome sequence of the filamentous fungus Phialemoniopsis curvata isolated from diesel fuel.</title>
        <authorList>
            <person name="Varaljay V.A."/>
            <person name="Lyon W.J."/>
            <person name="Crouch A.L."/>
            <person name="Drake C.E."/>
            <person name="Hollomon J.M."/>
            <person name="Nadeau L.J."/>
            <person name="Nunn H.S."/>
            <person name="Stevenson B.S."/>
            <person name="Bojanowski C.L."/>
            <person name="Crookes-Goodson W.J."/>
        </authorList>
    </citation>
    <scope>NUCLEOTIDE SEQUENCE [LARGE SCALE GENOMIC DNA]</scope>
    <source>
        <strain evidence="12 13">D216</strain>
    </source>
</reference>
<dbReference type="SMART" id="SM00944">
    <property type="entry name" value="Pro-kuma_activ"/>
    <property type="match status" value="1"/>
</dbReference>
<sequence length="691" mass="76363">MRLSLVCLGLAGVAVSSPLLDHAVRDLPDAPTQSTRLVPRSYTRHEKHQRHHLTGWKRAERPRPDQKLPMRIGLKQSNLDRGHDMLMDIASPDSPNYGRHLTVDQVTDLFAPAAESVDAVRHWLTSAGVDARRITQSTNKQWLQFVASVEEAERLLFADYHLYEHLESGLKTVACADYHLPKNVSEHVDYVTPGIKLGSYGFHELAMKQKRSMEYKKGMKAKRRFQQKQSSPGLEYDAVLVQQKQTALPTNCDALVRPKYQYGLPNITNPQPGNELGCFQALNQHYHQPDLDMFYRNVAPHIPKGTHPELRAINGGTGPTDKVDDAGVEADLDLQVIIPLIHPQKAVLFQTDDDWYGVNQQRGDTDYPGFFNTLFDAIDGSYCTFEAFNQTGNCKTWDCRDPEYPNKNDGGYKGELMCGVYKPTNVIAISYSGVENFYPQPYLKRQCMEVMKLGLQGTTIIESSGDHGVGGSRLDPQAGCLGEDARIFAPRTMSNCPYVLSVGATMLVNDTARPGKYRETGTTSFASGGGFSNVFDAPEWQTKHITSYLSTANLSFTGYNLSTGDDSIFPAPNELFNRAGRGYPDVSAVGDNMLVVYQLGGASVKGTSVAVPIWGSVLTMVNEERLAANKTPVGFVHKVLYEHPEVFTDIKEGANPGCGSGGFKVKEGWDPVTGLGSPQYDKLVKLFLSLP</sequence>
<dbReference type="SUPFAM" id="SSF54897">
    <property type="entry name" value="Protease propeptides/inhibitors"/>
    <property type="match status" value="1"/>
</dbReference>
<evidence type="ECO:0000256" key="9">
    <source>
        <dbReference type="SAM" id="MobiDB-lite"/>
    </source>
</evidence>
<feature type="domain" description="Peptidase S53" evidence="11">
    <location>
        <begin position="250"/>
        <end position="690"/>
    </location>
</feature>
<keyword evidence="4 8" id="KW-0378">Hydrolase</keyword>
<feature type="region of interest" description="Disordered" evidence="9">
    <location>
        <begin position="43"/>
        <end position="62"/>
    </location>
</feature>
<evidence type="ECO:0000313" key="13">
    <source>
        <dbReference type="Proteomes" id="UP000319257"/>
    </source>
</evidence>
<evidence type="ECO:0000256" key="4">
    <source>
        <dbReference type="ARBA" id="ARBA00022801"/>
    </source>
</evidence>
<dbReference type="GO" id="GO:0008240">
    <property type="term" value="F:tripeptidyl-peptidase activity"/>
    <property type="evidence" value="ECO:0007669"/>
    <property type="project" value="TreeGrafter"/>
</dbReference>
<dbReference type="InParanoid" id="A0A507BI39"/>
<dbReference type="RefSeq" id="XP_030998760.1">
    <property type="nucleotide sequence ID" value="XM_031135132.1"/>
</dbReference>
<dbReference type="Pfam" id="PF09286">
    <property type="entry name" value="Pro-kuma_activ"/>
    <property type="match status" value="1"/>
</dbReference>
<comment type="cofactor">
    <cofactor evidence="8">
        <name>Ca(2+)</name>
        <dbReference type="ChEBI" id="CHEBI:29108"/>
    </cofactor>
    <text evidence="8">Binds 1 Ca(2+) ion per subunit.</text>
</comment>
<keyword evidence="2 8" id="KW-0645">Protease</keyword>
<dbReference type="InterPro" id="IPR030400">
    <property type="entry name" value="Sedolisin_dom"/>
</dbReference>
<keyword evidence="10" id="KW-0732">Signal</keyword>
<dbReference type="STRING" id="1093900.A0A507BI39"/>
<feature type="signal peptide" evidence="10">
    <location>
        <begin position="1"/>
        <end position="16"/>
    </location>
</feature>
<proteinExistence type="predicted"/>
<protein>
    <recommendedName>
        <fullName evidence="11">Peptidase S53 domain-containing protein</fullName>
    </recommendedName>
</protein>
<dbReference type="GO" id="GO:0004252">
    <property type="term" value="F:serine-type endopeptidase activity"/>
    <property type="evidence" value="ECO:0007669"/>
    <property type="project" value="UniProtKB-UniRule"/>
</dbReference>
<dbReference type="InterPro" id="IPR050819">
    <property type="entry name" value="Tripeptidyl-peptidase_I"/>
</dbReference>
<accession>A0A507BI39</accession>
<evidence type="ECO:0000256" key="3">
    <source>
        <dbReference type="ARBA" id="ARBA00022723"/>
    </source>
</evidence>
<keyword evidence="6 8" id="KW-0106">Calcium</keyword>
<dbReference type="OrthoDB" id="409122at2759"/>
<feature type="binding site" evidence="8">
    <location>
        <position position="649"/>
    </location>
    <ligand>
        <name>Ca(2+)</name>
        <dbReference type="ChEBI" id="CHEBI:29108"/>
    </ligand>
</feature>
<feature type="binding site" evidence="8">
    <location>
        <position position="670"/>
    </location>
    <ligand>
        <name>Ca(2+)</name>
        <dbReference type="ChEBI" id="CHEBI:29108"/>
    </ligand>
</feature>
<dbReference type="InterPro" id="IPR015366">
    <property type="entry name" value="S53_propep"/>
</dbReference>
<dbReference type="AlphaFoldDB" id="A0A507BI39"/>
<organism evidence="12 13">
    <name type="scientific">Thyridium curvatum</name>
    <dbReference type="NCBI Taxonomy" id="1093900"/>
    <lineage>
        <taxon>Eukaryota</taxon>
        <taxon>Fungi</taxon>
        <taxon>Dikarya</taxon>
        <taxon>Ascomycota</taxon>
        <taxon>Pezizomycotina</taxon>
        <taxon>Sordariomycetes</taxon>
        <taxon>Sordariomycetidae</taxon>
        <taxon>Thyridiales</taxon>
        <taxon>Thyridiaceae</taxon>
        <taxon>Thyridium</taxon>
    </lineage>
</organism>
<dbReference type="SUPFAM" id="SSF52743">
    <property type="entry name" value="Subtilisin-like"/>
    <property type="match status" value="1"/>
</dbReference>
<keyword evidence="5 8" id="KW-0720">Serine protease</keyword>
<gene>
    <name evidence="12" type="ORF">E0L32_012306</name>
</gene>
<dbReference type="InterPro" id="IPR036852">
    <property type="entry name" value="Peptidase_S8/S53_dom_sf"/>
</dbReference>
<dbReference type="GO" id="GO:0046872">
    <property type="term" value="F:metal ion binding"/>
    <property type="evidence" value="ECO:0007669"/>
    <property type="project" value="UniProtKB-UniRule"/>
</dbReference>
<feature type="compositionally biased region" description="Basic residues" evidence="9">
    <location>
        <begin position="45"/>
        <end position="55"/>
    </location>
</feature>
<dbReference type="Proteomes" id="UP000319257">
    <property type="component" value="Unassembled WGS sequence"/>
</dbReference>
<keyword evidence="7" id="KW-0865">Zymogen</keyword>
<comment type="subcellular location">
    <subcellularLocation>
        <location evidence="1">Secreted</location>
        <location evidence="1">Extracellular space</location>
    </subcellularLocation>
</comment>
<dbReference type="EMBL" id="SKBQ01000152">
    <property type="protein sequence ID" value="TPX17049.1"/>
    <property type="molecule type" value="Genomic_DNA"/>
</dbReference>
<evidence type="ECO:0000256" key="1">
    <source>
        <dbReference type="ARBA" id="ARBA00004239"/>
    </source>
</evidence>
<dbReference type="GO" id="GO:0006508">
    <property type="term" value="P:proteolysis"/>
    <property type="evidence" value="ECO:0007669"/>
    <property type="project" value="UniProtKB-KW"/>
</dbReference>
<dbReference type="Gene3D" id="3.40.50.200">
    <property type="entry name" value="Peptidase S8/S53 domain"/>
    <property type="match status" value="1"/>
</dbReference>
<feature type="active site" description="Charge relay system" evidence="8">
    <location>
        <position position="608"/>
    </location>
</feature>
<evidence type="ECO:0000313" key="12">
    <source>
        <dbReference type="EMBL" id="TPX17049.1"/>
    </source>
</evidence>
<keyword evidence="13" id="KW-1185">Reference proteome</keyword>
<dbReference type="PANTHER" id="PTHR14218">
    <property type="entry name" value="PROTEASE S8 TRIPEPTIDYL PEPTIDASE I CLN2"/>
    <property type="match status" value="1"/>
</dbReference>
<evidence type="ECO:0000259" key="11">
    <source>
        <dbReference type="PROSITE" id="PS51695"/>
    </source>
</evidence>
<feature type="binding site" evidence="8">
    <location>
        <position position="650"/>
    </location>
    <ligand>
        <name>Ca(2+)</name>
        <dbReference type="ChEBI" id="CHEBI:29108"/>
    </ligand>
</feature>
<feature type="active site" description="Charge relay system" evidence="8">
    <location>
        <position position="333"/>
    </location>
</feature>
<evidence type="ECO:0000256" key="6">
    <source>
        <dbReference type="ARBA" id="ARBA00022837"/>
    </source>
</evidence>